<gene>
    <name evidence="2" type="ORF">GCM10011354_28690</name>
</gene>
<reference evidence="2" key="2">
    <citation type="submission" date="2020-09" db="EMBL/GenBank/DDBJ databases">
        <authorList>
            <person name="Sun Q."/>
            <person name="Zhou Y."/>
        </authorList>
    </citation>
    <scope>NUCLEOTIDE SEQUENCE</scope>
    <source>
        <strain evidence="2">CGMCC 1.14988</strain>
    </source>
</reference>
<organism evidence="2 3">
    <name type="scientific">Egicoccus halophilus</name>
    <dbReference type="NCBI Taxonomy" id="1670830"/>
    <lineage>
        <taxon>Bacteria</taxon>
        <taxon>Bacillati</taxon>
        <taxon>Actinomycetota</taxon>
        <taxon>Nitriliruptoria</taxon>
        <taxon>Egicoccales</taxon>
        <taxon>Egicoccaceae</taxon>
        <taxon>Egicoccus</taxon>
    </lineage>
</organism>
<proteinExistence type="inferred from homology"/>
<dbReference type="GO" id="GO:0005992">
    <property type="term" value="P:trehalose biosynthetic process"/>
    <property type="evidence" value="ECO:0007669"/>
    <property type="project" value="InterPro"/>
</dbReference>
<protein>
    <submittedName>
        <fullName evidence="2">Trehalose-6-phosphate synthase</fullName>
    </submittedName>
</protein>
<evidence type="ECO:0000313" key="2">
    <source>
        <dbReference type="EMBL" id="GGI08358.1"/>
    </source>
</evidence>
<evidence type="ECO:0000256" key="1">
    <source>
        <dbReference type="ARBA" id="ARBA00008799"/>
    </source>
</evidence>
<dbReference type="GO" id="GO:0004805">
    <property type="term" value="F:trehalose-phosphatase activity"/>
    <property type="evidence" value="ECO:0007669"/>
    <property type="project" value="TreeGrafter"/>
</dbReference>
<dbReference type="CDD" id="cd03788">
    <property type="entry name" value="GT20_TPS"/>
    <property type="match status" value="1"/>
</dbReference>
<dbReference type="OrthoDB" id="9761633at2"/>
<dbReference type="PANTHER" id="PTHR10788:SF106">
    <property type="entry name" value="BCDNA.GH08860"/>
    <property type="match status" value="1"/>
</dbReference>
<reference evidence="2" key="1">
    <citation type="journal article" date="2014" name="Int. J. Syst. Evol. Microbiol.">
        <title>Complete genome sequence of Corynebacterium casei LMG S-19264T (=DSM 44701T), isolated from a smear-ripened cheese.</title>
        <authorList>
            <consortium name="US DOE Joint Genome Institute (JGI-PGF)"/>
            <person name="Walter F."/>
            <person name="Albersmeier A."/>
            <person name="Kalinowski J."/>
            <person name="Ruckert C."/>
        </authorList>
    </citation>
    <scope>NUCLEOTIDE SEQUENCE</scope>
    <source>
        <strain evidence="2">CGMCC 1.14988</strain>
    </source>
</reference>
<evidence type="ECO:0000313" key="3">
    <source>
        <dbReference type="Proteomes" id="UP000650511"/>
    </source>
</evidence>
<sequence length="477" mass="53644">MTAPQLLDEVRRRPLVVVANRLPVTQTEDGWEASAGGLVTALRPVIAETGGAWIGWDDDADAVPRRVEGLHADLHAVSLTAEEVAGHYHGFSNRTLWPLFHDAVVQPVIDRSWWQAYQEVNRRFAEVAHRVIADADEPPLLWVQDYHLLLLPDLLRRLSPQSPIGLFLHVPFPPPELMARLPWRDQLLQGMLAADSIGFHTTRYRDNFVRSVQQLFTGITSLGDTLALPDGRYVQTVAHPISIDTEEFSDLANDPETERELAELREQFAGRKVFLGVDRLDYTKGIRHRLQSIELLLEEHPELRGEIAFVQIAVPSRDDVEEYRDLRTQVETEVGRINGRFTEPGSDVPVHYLYRGVPRTRLAAYYRLADVMCITPLKDGMNLVAKEFVTVQAAAGEAGTLLLSEFTGAAQEFEQDAVRCNPFDSEGTSHLMAAALQLDEGDRRQRIGRMAEAVRSCDVFRWVDDELSDIARGHASP</sequence>
<dbReference type="InterPro" id="IPR001830">
    <property type="entry name" value="Glyco_trans_20"/>
</dbReference>
<dbReference type="Proteomes" id="UP000650511">
    <property type="component" value="Unassembled WGS sequence"/>
</dbReference>
<dbReference type="AlphaFoldDB" id="A0A8J3AC85"/>
<dbReference type="SUPFAM" id="SSF53756">
    <property type="entry name" value="UDP-Glycosyltransferase/glycogen phosphorylase"/>
    <property type="match status" value="1"/>
</dbReference>
<dbReference type="GO" id="GO:0003825">
    <property type="term" value="F:alpha,alpha-trehalose-phosphate synthase (UDP-forming) activity"/>
    <property type="evidence" value="ECO:0007669"/>
    <property type="project" value="TreeGrafter"/>
</dbReference>
<dbReference type="PANTHER" id="PTHR10788">
    <property type="entry name" value="TREHALOSE-6-PHOSPHATE SYNTHASE"/>
    <property type="match status" value="1"/>
</dbReference>
<keyword evidence="3" id="KW-1185">Reference proteome</keyword>
<dbReference type="EMBL" id="BMHA01000011">
    <property type="protein sequence ID" value="GGI08358.1"/>
    <property type="molecule type" value="Genomic_DNA"/>
</dbReference>
<comment type="similarity">
    <text evidence="1">Belongs to the glycosyltransferase 20 family.</text>
</comment>
<name>A0A8J3AC85_9ACTN</name>
<comment type="caution">
    <text evidence="2">The sequence shown here is derived from an EMBL/GenBank/DDBJ whole genome shotgun (WGS) entry which is preliminary data.</text>
</comment>
<dbReference type="Gene3D" id="3.40.50.2000">
    <property type="entry name" value="Glycogen Phosphorylase B"/>
    <property type="match status" value="2"/>
</dbReference>
<dbReference type="Pfam" id="PF00982">
    <property type="entry name" value="Glyco_transf_20"/>
    <property type="match status" value="1"/>
</dbReference>
<dbReference type="RefSeq" id="WP_130650120.1">
    <property type="nucleotide sequence ID" value="NZ_BMHA01000011.1"/>
</dbReference>
<dbReference type="GO" id="GO:0005829">
    <property type="term" value="C:cytosol"/>
    <property type="evidence" value="ECO:0007669"/>
    <property type="project" value="TreeGrafter"/>
</dbReference>
<accession>A0A8J3AC85</accession>